<organism evidence="2 3">
    <name type="scientific">Mucuna pruriens</name>
    <name type="common">Velvet bean</name>
    <name type="synonym">Dolichos pruriens</name>
    <dbReference type="NCBI Taxonomy" id="157652"/>
    <lineage>
        <taxon>Eukaryota</taxon>
        <taxon>Viridiplantae</taxon>
        <taxon>Streptophyta</taxon>
        <taxon>Embryophyta</taxon>
        <taxon>Tracheophyta</taxon>
        <taxon>Spermatophyta</taxon>
        <taxon>Magnoliopsida</taxon>
        <taxon>eudicotyledons</taxon>
        <taxon>Gunneridae</taxon>
        <taxon>Pentapetalae</taxon>
        <taxon>rosids</taxon>
        <taxon>fabids</taxon>
        <taxon>Fabales</taxon>
        <taxon>Fabaceae</taxon>
        <taxon>Papilionoideae</taxon>
        <taxon>50 kb inversion clade</taxon>
        <taxon>NPAAA clade</taxon>
        <taxon>indigoferoid/millettioid clade</taxon>
        <taxon>Phaseoleae</taxon>
        <taxon>Mucuna</taxon>
    </lineage>
</organism>
<feature type="compositionally biased region" description="Low complexity" evidence="1">
    <location>
        <begin position="95"/>
        <end position="105"/>
    </location>
</feature>
<evidence type="ECO:0000313" key="2">
    <source>
        <dbReference type="EMBL" id="RDX80218.1"/>
    </source>
</evidence>
<evidence type="ECO:0000313" key="3">
    <source>
        <dbReference type="Proteomes" id="UP000257109"/>
    </source>
</evidence>
<dbReference type="AlphaFoldDB" id="A0A371FPH7"/>
<proteinExistence type="predicted"/>
<dbReference type="EMBL" id="QJKJ01008289">
    <property type="protein sequence ID" value="RDX80218.1"/>
    <property type="molecule type" value="Genomic_DNA"/>
</dbReference>
<keyword evidence="3" id="KW-1185">Reference proteome</keyword>
<feature type="non-terminal residue" evidence="2">
    <location>
        <position position="1"/>
    </location>
</feature>
<accession>A0A371FPH7</accession>
<feature type="region of interest" description="Disordered" evidence="1">
    <location>
        <begin position="81"/>
        <end position="105"/>
    </location>
</feature>
<dbReference type="OrthoDB" id="1391265at2759"/>
<name>A0A371FPH7_MUCPR</name>
<feature type="region of interest" description="Disordered" evidence="1">
    <location>
        <begin position="165"/>
        <end position="185"/>
    </location>
</feature>
<reference evidence="2" key="1">
    <citation type="submission" date="2018-05" db="EMBL/GenBank/DDBJ databases">
        <title>Draft genome of Mucuna pruriens seed.</title>
        <authorList>
            <person name="Nnadi N.E."/>
            <person name="Vos R."/>
            <person name="Hasami M.H."/>
            <person name="Devisetty U.K."/>
            <person name="Aguiy J.C."/>
        </authorList>
    </citation>
    <scope>NUCLEOTIDE SEQUENCE [LARGE SCALE GENOMIC DNA]</scope>
    <source>
        <strain evidence="2">JCA_2017</strain>
    </source>
</reference>
<gene>
    <name evidence="2" type="ORF">CR513_39261</name>
</gene>
<protein>
    <submittedName>
        <fullName evidence="2">Uncharacterized protein</fullName>
    </submittedName>
</protein>
<sequence>MCSHTCNSACACGTGGNLVSSIWNSGLKKQQKRPRVPKRGPGVAELEKILREQGTVDITDKENPEGFPSFISHHLNSNSYPSSSLKFHPTPPSTSPKTTLPSSPVSSNLPVKIPYTVFDHLSSSALSNISSVCGKGSLERSTGSGLVSAEKDLFPLSLNSCKSKSSNMNEQIDGNGHEYVSSPSRNLSNDYNSIWPSSARIQNRNSQYSPTMNQLRGTSSSSASLSAGLHNQQELPSNQNSYYNCTSGVLEEHKKKPLHISIGHYGFSFLLGFASNNDAQRAEFLHLLHMISEHCTLY</sequence>
<feature type="compositionally biased region" description="Polar residues" evidence="1">
    <location>
        <begin position="202"/>
        <end position="218"/>
    </location>
</feature>
<feature type="region of interest" description="Disordered" evidence="1">
    <location>
        <begin position="202"/>
        <end position="235"/>
    </location>
</feature>
<comment type="caution">
    <text evidence="2">The sequence shown here is derived from an EMBL/GenBank/DDBJ whole genome shotgun (WGS) entry which is preliminary data.</text>
</comment>
<dbReference type="Proteomes" id="UP000257109">
    <property type="component" value="Unassembled WGS sequence"/>
</dbReference>
<evidence type="ECO:0000256" key="1">
    <source>
        <dbReference type="SAM" id="MobiDB-lite"/>
    </source>
</evidence>